<keyword evidence="4" id="KW-1185">Reference proteome</keyword>
<accession>A0A0P1KWY9</accession>
<dbReference type="OrthoDB" id="445556at2759"/>
<dbReference type="Proteomes" id="UP000236544">
    <property type="component" value="Unassembled WGS sequence"/>
</dbReference>
<dbReference type="CDD" id="cd06257">
    <property type="entry name" value="DnaJ"/>
    <property type="match status" value="1"/>
</dbReference>
<dbReference type="InterPro" id="IPR051938">
    <property type="entry name" value="Apopto_cytoskel_mod"/>
</dbReference>
<dbReference type="Pfam" id="PF00226">
    <property type="entry name" value="DnaJ"/>
    <property type="match status" value="1"/>
</dbReference>
<dbReference type="PROSITE" id="PS00636">
    <property type="entry name" value="DNAJ_1"/>
    <property type="match status" value="1"/>
</dbReference>
<feature type="domain" description="J" evidence="2">
    <location>
        <begin position="41"/>
        <end position="129"/>
    </location>
</feature>
<protein>
    <submittedName>
        <fullName evidence="3">LAQU0S12e01684g1_1</fullName>
    </submittedName>
</protein>
<dbReference type="PRINTS" id="PR00625">
    <property type="entry name" value="JDOMAIN"/>
</dbReference>
<evidence type="ECO:0000313" key="4">
    <source>
        <dbReference type="Proteomes" id="UP000236544"/>
    </source>
</evidence>
<dbReference type="Gene3D" id="1.10.287.110">
    <property type="entry name" value="DnaJ domain"/>
    <property type="match status" value="1"/>
</dbReference>
<name>A0A0P1KWY9_9SACH</name>
<sequence length="287" mass="33156">MVAQVCRGMASRTWFFRRFASHAADQEPVFDHTWPKNSNPTPYEVFGIPPGQIDGRSLKKKYHAMAKMYHPDIASGIRVLKNRTSHHDFQIDESAVLSIQDKMHRFRVMSEAYELLGDSRKKSAYDRFRSGWSYAPRTGSGASYATAAATSHGYHNNGNYEYWNAGTWEDIHNLNRDSPEKKVSGWVIIGWAVGLFVCVQCTALLTRIEDSLTRSNLTHDDTERELNMAYLNYGLDTDKWSRLRRFLWFRTYGLYRDKSDLDREAEKNERIVQNLKTKEMQAGGAKH</sequence>
<dbReference type="PANTHER" id="PTHR44145:SF3">
    <property type="entry name" value="DNAJ HOMOLOG SUBFAMILY A MEMBER 3, MITOCHONDRIAL"/>
    <property type="match status" value="1"/>
</dbReference>
<organism evidence="3 4">
    <name type="scientific">Lachancea quebecensis</name>
    <dbReference type="NCBI Taxonomy" id="1654605"/>
    <lineage>
        <taxon>Eukaryota</taxon>
        <taxon>Fungi</taxon>
        <taxon>Dikarya</taxon>
        <taxon>Ascomycota</taxon>
        <taxon>Saccharomycotina</taxon>
        <taxon>Saccharomycetes</taxon>
        <taxon>Saccharomycetales</taxon>
        <taxon>Saccharomycetaceae</taxon>
        <taxon>Lachancea</taxon>
    </lineage>
</organism>
<keyword evidence="1" id="KW-0143">Chaperone</keyword>
<dbReference type="InterPro" id="IPR001623">
    <property type="entry name" value="DnaJ_domain"/>
</dbReference>
<evidence type="ECO:0000313" key="3">
    <source>
        <dbReference type="EMBL" id="CUS23861.1"/>
    </source>
</evidence>
<dbReference type="SUPFAM" id="SSF46565">
    <property type="entry name" value="Chaperone J-domain"/>
    <property type="match status" value="1"/>
</dbReference>
<evidence type="ECO:0000259" key="2">
    <source>
        <dbReference type="PROSITE" id="PS50076"/>
    </source>
</evidence>
<dbReference type="InterPro" id="IPR036869">
    <property type="entry name" value="J_dom_sf"/>
</dbReference>
<dbReference type="EMBL" id="LN890553">
    <property type="protein sequence ID" value="CUS23861.1"/>
    <property type="molecule type" value="Genomic_DNA"/>
</dbReference>
<evidence type="ECO:0000256" key="1">
    <source>
        <dbReference type="ARBA" id="ARBA00023186"/>
    </source>
</evidence>
<dbReference type="InterPro" id="IPR018253">
    <property type="entry name" value="DnaJ_domain_CS"/>
</dbReference>
<dbReference type="PROSITE" id="PS50076">
    <property type="entry name" value="DNAJ_2"/>
    <property type="match status" value="1"/>
</dbReference>
<proteinExistence type="predicted"/>
<dbReference type="SMART" id="SM00271">
    <property type="entry name" value="DnaJ"/>
    <property type="match status" value="1"/>
</dbReference>
<dbReference type="PANTHER" id="PTHR44145">
    <property type="entry name" value="DNAJ HOMOLOG SUBFAMILY A MEMBER 3, MITOCHONDRIAL"/>
    <property type="match status" value="1"/>
</dbReference>
<gene>
    <name evidence="3" type="ORF">LAQU0_S12e01684g</name>
</gene>
<reference evidence="4" key="1">
    <citation type="submission" date="2015-10" db="EMBL/GenBank/DDBJ databases">
        <authorList>
            <person name="Devillers H."/>
        </authorList>
    </citation>
    <scope>NUCLEOTIDE SEQUENCE [LARGE SCALE GENOMIC DNA]</scope>
</reference>
<dbReference type="AlphaFoldDB" id="A0A0P1KWY9"/>